<reference evidence="3" key="2">
    <citation type="submission" date="2020-05" db="UniProtKB">
        <authorList>
            <consortium name="EnsemblMetazoa"/>
        </authorList>
    </citation>
    <scope>IDENTIFICATION</scope>
    <source>
        <strain evidence="3">JHB</strain>
    </source>
</reference>
<dbReference type="Proteomes" id="UP000002320">
    <property type="component" value="Unassembled WGS sequence"/>
</dbReference>
<gene>
    <name evidence="3" type="primary">6050204</name>
    <name evidence="2" type="ORF">CpipJ_CPIJ016528</name>
</gene>
<evidence type="ECO:0000259" key="1">
    <source>
        <dbReference type="PROSITE" id="PS50181"/>
    </source>
</evidence>
<dbReference type="EMBL" id="DS232608">
    <property type="protein sequence ID" value="EDS43997.1"/>
    <property type="molecule type" value="Genomic_DNA"/>
</dbReference>
<name>B0XB27_CULQU</name>
<dbReference type="HOGENOM" id="CLU_030454_0_0_1"/>
<organism>
    <name type="scientific">Culex quinquefasciatus</name>
    <name type="common">Southern house mosquito</name>
    <name type="synonym">Culex pungens</name>
    <dbReference type="NCBI Taxonomy" id="7176"/>
    <lineage>
        <taxon>Eukaryota</taxon>
        <taxon>Metazoa</taxon>
        <taxon>Ecdysozoa</taxon>
        <taxon>Arthropoda</taxon>
        <taxon>Hexapoda</taxon>
        <taxon>Insecta</taxon>
        <taxon>Pterygota</taxon>
        <taxon>Neoptera</taxon>
        <taxon>Endopterygota</taxon>
        <taxon>Diptera</taxon>
        <taxon>Nematocera</taxon>
        <taxon>Culicoidea</taxon>
        <taxon>Culicidae</taxon>
        <taxon>Culicinae</taxon>
        <taxon>Culicini</taxon>
        <taxon>Culex</taxon>
        <taxon>Culex</taxon>
    </lineage>
</organism>
<dbReference type="InterPro" id="IPR036047">
    <property type="entry name" value="F-box-like_dom_sf"/>
</dbReference>
<dbReference type="SUPFAM" id="SSF52047">
    <property type="entry name" value="RNI-like"/>
    <property type="match status" value="2"/>
</dbReference>
<dbReference type="CDD" id="cd09917">
    <property type="entry name" value="F-box_SF"/>
    <property type="match status" value="1"/>
</dbReference>
<proteinExistence type="predicted"/>
<accession>B0XB27</accession>
<evidence type="ECO:0000313" key="4">
    <source>
        <dbReference type="Proteomes" id="UP000002320"/>
    </source>
</evidence>
<dbReference type="Gene3D" id="1.20.1280.50">
    <property type="match status" value="1"/>
</dbReference>
<dbReference type="InParanoid" id="B0XB27"/>
<protein>
    <recommendedName>
        <fullName evidence="1">F-box domain-containing protein</fullName>
    </recommendedName>
</protein>
<dbReference type="SMART" id="SM00256">
    <property type="entry name" value="FBOX"/>
    <property type="match status" value="1"/>
</dbReference>
<evidence type="ECO:0000313" key="2">
    <source>
        <dbReference type="EMBL" id="EDS43997.1"/>
    </source>
</evidence>
<dbReference type="GO" id="GO:0031146">
    <property type="term" value="P:SCF-dependent proteasomal ubiquitin-dependent protein catabolic process"/>
    <property type="evidence" value="ECO:0007669"/>
    <property type="project" value="TreeGrafter"/>
</dbReference>
<sequence>MVNQQLYNGLPMDGEETPPVENRIWHWQTMATVSELVHRMTLSEPELHLPPELWELIFAHLAGKRVLVMRLVCRRWKTIVDRKRSLWDTLSVCVRYSTTNERFHPESLPPVTGFCVNWSTIEDVDCWWPSFGERLTRIKLGYGSVTLNLVVGMLRHTPNLTHLHLSRFRETSEEEPVVDFQLERMEELYLEYSICDAFVETFPRLRNLKMDLNEGYQEITARLMKFVQGTLEELDFKATPYLMKEIAKMERLKLKTLRFKGGCEFAVQLSRIQPSLEKIFLILKASTPDFCEIGKNLPDLKQLSVLIDRQGLLEPSFLANMSQLQKLSLENYLFTMQLNFGPLKCPNLVELKLNQFHLVTNSLPTFLAGSKNLQKLSLDSCVLESLLELFTTLVELPSLRHLELKYLRMLNNDFNISTFQLTTNLESLHLNDCENLTNKMVDWLATSSCRMKEVRLYRMPQVNDATIRNMCVKLPRLKKLALLICSVMITSAEYIVEHAHSLEYLELNGCFEFRQAMEQLLKGHHRYIECKFP</sequence>
<dbReference type="GO" id="GO:0019005">
    <property type="term" value="C:SCF ubiquitin ligase complex"/>
    <property type="evidence" value="ECO:0007669"/>
    <property type="project" value="TreeGrafter"/>
</dbReference>
<dbReference type="PANTHER" id="PTHR13318">
    <property type="entry name" value="PARTNER OF PAIRED, ISOFORM B-RELATED"/>
    <property type="match status" value="1"/>
</dbReference>
<dbReference type="SUPFAM" id="SSF81383">
    <property type="entry name" value="F-box domain"/>
    <property type="match status" value="1"/>
</dbReference>
<dbReference type="PROSITE" id="PS50181">
    <property type="entry name" value="FBOX"/>
    <property type="match status" value="1"/>
</dbReference>
<dbReference type="VEuPathDB" id="VectorBase:CQUJHB004056"/>
<reference evidence="2" key="1">
    <citation type="submission" date="2007-03" db="EMBL/GenBank/DDBJ databases">
        <title>Annotation of Culex pipiens quinquefasciatus.</title>
        <authorList>
            <consortium name="The Broad Institute Genome Sequencing Platform"/>
            <person name="Atkinson P.W."/>
            <person name="Hemingway J."/>
            <person name="Christensen B.M."/>
            <person name="Higgs S."/>
            <person name="Kodira C."/>
            <person name="Hannick L."/>
            <person name="Megy K."/>
            <person name="O'Leary S."/>
            <person name="Pearson M."/>
            <person name="Haas B.J."/>
            <person name="Mauceli E."/>
            <person name="Wortman J.R."/>
            <person name="Lee N.H."/>
            <person name="Guigo R."/>
            <person name="Stanke M."/>
            <person name="Alvarado L."/>
            <person name="Amedeo P."/>
            <person name="Antoine C.H."/>
            <person name="Arensburger P."/>
            <person name="Bidwell S.L."/>
            <person name="Crawford M."/>
            <person name="Camaro F."/>
            <person name="Devon K."/>
            <person name="Engels R."/>
            <person name="Hammond M."/>
            <person name="Howarth C."/>
            <person name="Koehrsen M."/>
            <person name="Lawson D."/>
            <person name="Montgomery P."/>
            <person name="Nene V."/>
            <person name="Nusbaum C."/>
            <person name="Puiu D."/>
            <person name="Romero-Severson J."/>
            <person name="Severson D.W."/>
            <person name="Shumway M."/>
            <person name="Sisk P."/>
            <person name="Stolte C."/>
            <person name="Zeng Q."/>
            <person name="Eisenstadt E."/>
            <person name="Fraser-Liggett C."/>
            <person name="Strausberg R."/>
            <person name="Galagan J."/>
            <person name="Birren B."/>
            <person name="Collins F.H."/>
        </authorList>
    </citation>
    <scope>NUCLEOTIDE SEQUENCE [LARGE SCALE GENOMIC DNA]</scope>
    <source>
        <strain evidence="2">JHB</strain>
    </source>
</reference>
<dbReference type="Gene3D" id="3.80.10.10">
    <property type="entry name" value="Ribonuclease Inhibitor"/>
    <property type="match status" value="1"/>
</dbReference>
<keyword evidence="4" id="KW-1185">Reference proteome</keyword>
<dbReference type="VEuPathDB" id="VectorBase:CPIJ016528"/>
<dbReference type="KEGG" id="cqu:CpipJ_CPIJ016528"/>
<dbReference type="OrthoDB" id="27842at2759"/>
<dbReference type="AlphaFoldDB" id="B0XB27"/>
<dbReference type="InterPro" id="IPR032675">
    <property type="entry name" value="LRR_dom_sf"/>
</dbReference>
<dbReference type="EnsemblMetazoa" id="CPIJ016528-RA">
    <property type="protein sequence ID" value="CPIJ016528-PA"/>
    <property type="gene ID" value="CPIJ016528"/>
</dbReference>
<dbReference type="Pfam" id="PF00646">
    <property type="entry name" value="F-box"/>
    <property type="match status" value="1"/>
</dbReference>
<dbReference type="InterPro" id="IPR001810">
    <property type="entry name" value="F-box_dom"/>
</dbReference>
<dbReference type="STRING" id="7176.B0XB27"/>
<feature type="domain" description="F-box" evidence="1">
    <location>
        <begin position="43"/>
        <end position="90"/>
    </location>
</feature>
<evidence type="ECO:0000313" key="3">
    <source>
        <dbReference type="EnsemblMetazoa" id="CPIJ016528-PA"/>
    </source>
</evidence>